<sequence>MLEFFKPKWIPSRKVLPWNDLKLLLMERLEGTIADGLPVLSVSAKFNFEDVCEYIVKNIPLPPPPDLYYYYYLEKGPCVSILGSIDVNKPAPKIGETKGVVFCGSLRRIVKLNIHSIPILARVYDEKLSRVRLKVKSPVFEMHQRFAISRNVENQWRLIAFGYIQGGTTVDGEEMYPQVIANLGLNL</sequence>
<reference evidence="2" key="1">
    <citation type="journal article" date="2023" name="G3 (Bethesda)">
        <title>Genome assembly and association tests identify interacting loci associated with vigor, precocity, and sex in interspecific pistachio rootstocks.</title>
        <authorList>
            <person name="Palmer W."/>
            <person name="Jacygrad E."/>
            <person name="Sagayaradj S."/>
            <person name="Cavanaugh K."/>
            <person name="Han R."/>
            <person name="Bertier L."/>
            <person name="Beede B."/>
            <person name="Kafkas S."/>
            <person name="Golino D."/>
            <person name="Preece J."/>
            <person name="Michelmore R."/>
        </authorList>
    </citation>
    <scope>NUCLEOTIDE SEQUENCE [LARGE SCALE GENOMIC DNA]</scope>
</reference>
<protein>
    <submittedName>
        <fullName evidence="1">Uncharacterized protein</fullName>
    </submittedName>
</protein>
<dbReference type="EMBL" id="CM047744">
    <property type="protein sequence ID" value="KAJ0027705.1"/>
    <property type="molecule type" value="Genomic_DNA"/>
</dbReference>
<organism evidence="1 2">
    <name type="scientific">Pistacia integerrima</name>
    <dbReference type="NCBI Taxonomy" id="434235"/>
    <lineage>
        <taxon>Eukaryota</taxon>
        <taxon>Viridiplantae</taxon>
        <taxon>Streptophyta</taxon>
        <taxon>Embryophyta</taxon>
        <taxon>Tracheophyta</taxon>
        <taxon>Spermatophyta</taxon>
        <taxon>Magnoliopsida</taxon>
        <taxon>eudicotyledons</taxon>
        <taxon>Gunneridae</taxon>
        <taxon>Pentapetalae</taxon>
        <taxon>rosids</taxon>
        <taxon>malvids</taxon>
        <taxon>Sapindales</taxon>
        <taxon>Anacardiaceae</taxon>
        <taxon>Pistacia</taxon>
    </lineage>
</organism>
<comment type="caution">
    <text evidence="1">The sequence shown here is derived from an EMBL/GenBank/DDBJ whole genome shotgun (WGS) entry which is preliminary data.</text>
</comment>
<evidence type="ECO:0000313" key="1">
    <source>
        <dbReference type="EMBL" id="KAJ0027705.1"/>
    </source>
</evidence>
<name>A0ACC0Y0S0_9ROSI</name>
<dbReference type="Proteomes" id="UP001163603">
    <property type="component" value="Chromosome 9"/>
</dbReference>
<keyword evidence="2" id="KW-1185">Reference proteome</keyword>
<accession>A0ACC0Y0S0</accession>
<evidence type="ECO:0000313" key="2">
    <source>
        <dbReference type="Proteomes" id="UP001163603"/>
    </source>
</evidence>
<gene>
    <name evidence="1" type="ORF">Pint_36296</name>
</gene>
<proteinExistence type="predicted"/>